<feature type="domain" description="Zn(2)-C6 fungal-type" evidence="1">
    <location>
        <begin position="5"/>
        <end position="31"/>
    </location>
</feature>
<dbReference type="GO" id="GO:0008270">
    <property type="term" value="F:zinc ion binding"/>
    <property type="evidence" value="ECO:0007669"/>
    <property type="project" value="InterPro"/>
</dbReference>
<dbReference type="InterPro" id="IPR021858">
    <property type="entry name" value="Fun_TF"/>
</dbReference>
<name>A0A8H3HWX8_9AGAM</name>
<sequence length="727" mass="81023">MDIERRKKCDEKWPACSRCVRTGSHCTWPPPQPGSTLGLDLSMDGHMLQDFASLTPFAIETENMATASPGMNPIITSSTPHLPTGGLLPLDGDSNIWNLGTLTRSELDLSNSVSMGPYPAYPLANQSISGTNLSPSSRFYTVPGPRVTKSLTIRMWEYAHDSGPRIIWPPEGCLNCDELDQEGVAPTFRRSIVALSQTAPSELEFRDVCHFYSNFLTRLFYDYSLTPDKVASWIFRRFHASKSSKYGMLALVTLYRSEYQRSMLATSWRADAKQLYSHAVLQFSQDSEDAGLSAWAKLTSLLSIMDFEYHTGELSKYYAHVTQAVPLIKAIVGSDTIDLFNLRGEQMFDVSVWVWCDILDSMATSRPTRVKYESDLERAAQPGTEENGACEDKGLEWLYGIPNAFAVILARTSDLRHSKLSEEEKALKGAELEQLIRNWQVRLLGAKGSQLRVARMGVQEVWRHTAILYIHHAIFKSNPSHPIVRDSVKNIIKIASTLEPGRNPDSFLYIPYFIDSDFVMSTVANLEGLNVTPGSPTSIPINAGSSITVNALPGTDLWRKPPSTNSVNAPAYVVYRPLNQFKRARVTITAEWTRLYDHGGLVFHINSPGEKYQSWIKTGIEMFDGEPHVGTVATPSGGYADLSLFPATGKSVTIEVVAKKPSLEVYLIEREKRMLIRQVTWVFQENQELVLGVGIFAARPTKLEGEEIGKGEALAVSFEGLEIEWSD</sequence>
<dbReference type="Pfam" id="PF11951">
    <property type="entry name" value="Fungal_trans_2"/>
    <property type="match status" value="1"/>
</dbReference>
<reference evidence="2" key="1">
    <citation type="submission" date="2021-01" db="EMBL/GenBank/DDBJ databases">
        <authorList>
            <person name="Kaushik A."/>
        </authorList>
    </citation>
    <scope>NUCLEOTIDE SEQUENCE</scope>
    <source>
        <strain evidence="2">AG5</strain>
    </source>
</reference>
<evidence type="ECO:0000313" key="2">
    <source>
        <dbReference type="EMBL" id="CAE7138676.1"/>
    </source>
</evidence>
<dbReference type="PANTHER" id="PTHR35332:SF2">
    <property type="entry name" value="REGULATION OF ENOLASE PROTEIN 1"/>
    <property type="match status" value="1"/>
</dbReference>
<dbReference type="InterPro" id="IPR036864">
    <property type="entry name" value="Zn2-C6_fun-type_DNA-bd_sf"/>
</dbReference>
<dbReference type="Gene3D" id="4.10.240.10">
    <property type="entry name" value="Zn(2)-C6 fungal-type DNA-binding domain"/>
    <property type="match status" value="1"/>
</dbReference>
<dbReference type="AlphaFoldDB" id="A0A8H3HWX8"/>
<dbReference type="InterPro" id="IPR001138">
    <property type="entry name" value="Zn2Cys6_DnaBD"/>
</dbReference>
<organism evidence="2 3">
    <name type="scientific">Rhizoctonia solani</name>
    <dbReference type="NCBI Taxonomy" id="456999"/>
    <lineage>
        <taxon>Eukaryota</taxon>
        <taxon>Fungi</taxon>
        <taxon>Dikarya</taxon>
        <taxon>Basidiomycota</taxon>
        <taxon>Agaricomycotina</taxon>
        <taxon>Agaricomycetes</taxon>
        <taxon>Cantharellales</taxon>
        <taxon>Ceratobasidiaceae</taxon>
        <taxon>Rhizoctonia</taxon>
    </lineage>
</organism>
<dbReference type="InterPro" id="IPR009784">
    <property type="entry name" value="DUF1349"/>
</dbReference>
<dbReference type="CDD" id="cd00067">
    <property type="entry name" value="GAL4"/>
    <property type="match status" value="1"/>
</dbReference>
<dbReference type="Proteomes" id="UP000663827">
    <property type="component" value="Unassembled WGS sequence"/>
</dbReference>
<dbReference type="SUPFAM" id="SSF57701">
    <property type="entry name" value="Zn2/Cys6 DNA-binding domain"/>
    <property type="match status" value="1"/>
</dbReference>
<accession>A0A8H3HWX8</accession>
<protein>
    <recommendedName>
        <fullName evidence="1">Zn(2)-C6 fungal-type domain-containing protein</fullName>
    </recommendedName>
</protein>
<dbReference type="Pfam" id="PF00172">
    <property type="entry name" value="Zn_clus"/>
    <property type="match status" value="1"/>
</dbReference>
<dbReference type="EMBL" id="CAJNJQ010001434">
    <property type="protein sequence ID" value="CAE7138676.1"/>
    <property type="molecule type" value="Genomic_DNA"/>
</dbReference>
<dbReference type="GO" id="GO:0000981">
    <property type="term" value="F:DNA-binding transcription factor activity, RNA polymerase II-specific"/>
    <property type="evidence" value="ECO:0007669"/>
    <property type="project" value="InterPro"/>
</dbReference>
<evidence type="ECO:0000313" key="3">
    <source>
        <dbReference type="Proteomes" id="UP000663827"/>
    </source>
</evidence>
<dbReference type="PANTHER" id="PTHR35332">
    <property type="entry name" value="REGULATION OF ENOLASE PROTEIN 1"/>
    <property type="match status" value="1"/>
</dbReference>
<dbReference type="Gene3D" id="2.60.120.200">
    <property type="match status" value="1"/>
</dbReference>
<evidence type="ECO:0000259" key="1">
    <source>
        <dbReference type="Pfam" id="PF00172"/>
    </source>
</evidence>
<gene>
    <name evidence="2" type="ORF">RDB_LOCUS71633</name>
</gene>
<comment type="caution">
    <text evidence="2">The sequence shown here is derived from an EMBL/GenBank/DDBJ whole genome shotgun (WGS) entry which is preliminary data.</text>
</comment>
<dbReference type="Pfam" id="PF07081">
    <property type="entry name" value="DUF1349"/>
    <property type="match status" value="1"/>
</dbReference>
<proteinExistence type="predicted"/>